<gene>
    <name evidence="3" type="ORF">HNQ92_004914</name>
</gene>
<evidence type="ECO:0000313" key="3">
    <source>
        <dbReference type="EMBL" id="MBB5286753.1"/>
    </source>
</evidence>
<evidence type="ECO:0000256" key="1">
    <source>
        <dbReference type="SAM" id="Phobius"/>
    </source>
</evidence>
<keyword evidence="3" id="KW-0808">Transferase</keyword>
<proteinExistence type="predicted"/>
<dbReference type="PANTHER" id="PTHR43464:SF94">
    <property type="entry name" value="MALONYL-[ACYL-CARRIER PROTEIN] O-METHYLTRANSFERASE"/>
    <property type="match status" value="1"/>
</dbReference>
<name>A0A840TZN0_9BACT</name>
<dbReference type="InterPro" id="IPR013216">
    <property type="entry name" value="Methyltransf_11"/>
</dbReference>
<feature type="transmembrane region" description="Helical" evidence="1">
    <location>
        <begin position="168"/>
        <end position="188"/>
    </location>
</feature>
<keyword evidence="3" id="KW-0489">Methyltransferase</keyword>
<organism evidence="3 4">
    <name type="scientific">Rhabdobacter roseus</name>
    <dbReference type="NCBI Taxonomy" id="1655419"/>
    <lineage>
        <taxon>Bacteria</taxon>
        <taxon>Pseudomonadati</taxon>
        <taxon>Bacteroidota</taxon>
        <taxon>Cytophagia</taxon>
        <taxon>Cytophagales</taxon>
        <taxon>Cytophagaceae</taxon>
        <taxon>Rhabdobacter</taxon>
    </lineage>
</organism>
<comment type="caution">
    <text evidence="3">The sequence shown here is derived from an EMBL/GenBank/DDBJ whole genome shotgun (WGS) entry which is preliminary data.</text>
</comment>
<feature type="domain" description="Methyltransferase type 11" evidence="2">
    <location>
        <begin position="42"/>
        <end position="130"/>
    </location>
</feature>
<dbReference type="SUPFAM" id="SSF53335">
    <property type="entry name" value="S-adenosyl-L-methionine-dependent methyltransferases"/>
    <property type="match status" value="1"/>
</dbReference>
<dbReference type="Proteomes" id="UP000557307">
    <property type="component" value="Unassembled WGS sequence"/>
</dbReference>
<keyword evidence="4" id="KW-1185">Reference proteome</keyword>
<dbReference type="Gene3D" id="3.40.50.150">
    <property type="entry name" value="Vaccinia Virus protein VP39"/>
    <property type="match status" value="1"/>
</dbReference>
<dbReference type="GO" id="GO:0032259">
    <property type="term" value="P:methylation"/>
    <property type="evidence" value="ECO:0007669"/>
    <property type="project" value="UniProtKB-KW"/>
</dbReference>
<keyword evidence="1" id="KW-0472">Membrane</keyword>
<dbReference type="Pfam" id="PF08241">
    <property type="entry name" value="Methyltransf_11"/>
    <property type="match status" value="1"/>
</dbReference>
<dbReference type="EMBL" id="JACHGF010000011">
    <property type="protein sequence ID" value="MBB5286753.1"/>
    <property type="molecule type" value="Genomic_DNA"/>
</dbReference>
<evidence type="ECO:0000313" key="4">
    <source>
        <dbReference type="Proteomes" id="UP000557307"/>
    </source>
</evidence>
<evidence type="ECO:0000259" key="2">
    <source>
        <dbReference type="Pfam" id="PF08241"/>
    </source>
</evidence>
<reference evidence="3 4" key="1">
    <citation type="submission" date="2020-08" db="EMBL/GenBank/DDBJ databases">
        <title>Genomic Encyclopedia of Type Strains, Phase IV (KMG-IV): sequencing the most valuable type-strain genomes for metagenomic binning, comparative biology and taxonomic classification.</title>
        <authorList>
            <person name="Goeker M."/>
        </authorList>
    </citation>
    <scope>NUCLEOTIDE SEQUENCE [LARGE SCALE GENOMIC DNA]</scope>
    <source>
        <strain evidence="3 4">DSM 105074</strain>
    </source>
</reference>
<dbReference type="InterPro" id="IPR029063">
    <property type="entry name" value="SAM-dependent_MTases_sf"/>
</dbReference>
<protein>
    <submittedName>
        <fullName evidence="3">SAM-dependent methyltransferase</fullName>
    </submittedName>
</protein>
<keyword evidence="1" id="KW-1133">Transmembrane helix</keyword>
<keyword evidence="1" id="KW-0812">Transmembrane</keyword>
<dbReference type="CDD" id="cd02440">
    <property type="entry name" value="AdoMet_MTases"/>
    <property type="match status" value="1"/>
</dbReference>
<accession>A0A840TZN0</accession>
<dbReference type="AlphaFoldDB" id="A0A840TZN0"/>
<sequence>MNQSYYKEYYQLERKHWWFIVRNKIIMDHLRDKLPKQPLRILNVGVATGHTSELLREFGSVESIEYDEECYAFTKKNVLPDLIQGSILELPSPDQVYDLVCAFDVIEHVEEHQKAVEEMKRVCRPDGLVCVTVPAFNFLWNQHDDVNHHIRRYTKSLLTSLFRKRGQILFSSYFNFWLFFPIAAFRVLSKILPFHQRSVEEAGSDFTVMSGSVFQKLFYGIFYSETVLLKRGIRLPVGVSLLLSWKKNNALSPVSISK</sequence>
<dbReference type="PANTHER" id="PTHR43464">
    <property type="entry name" value="METHYLTRANSFERASE"/>
    <property type="match status" value="1"/>
</dbReference>
<dbReference type="GO" id="GO:0008757">
    <property type="term" value="F:S-adenosylmethionine-dependent methyltransferase activity"/>
    <property type="evidence" value="ECO:0007669"/>
    <property type="project" value="InterPro"/>
</dbReference>
<dbReference type="RefSeq" id="WP_184178183.1">
    <property type="nucleotide sequence ID" value="NZ_JACHGF010000011.1"/>
</dbReference>